<dbReference type="RefSeq" id="WP_099306148.1">
    <property type="nucleotide sequence ID" value="NZ_PDVP01000004.1"/>
</dbReference>
<evidence type="ECO:0000313" key="3">
    <source>
        <dbReference type="Proteomes" id="UP000221168"/>
    </source>
</evidence>
<keyword evidence="1" id="KW-0472">Membrane</keyword>
<dbReference type="OrthoDB" id="7594726at2"/>
<keyword evidence="1" id="KW-0812">Transmembrane</keyword>
<dbReference type="Proteomes" id="UP000221168">
    <property type="component" value="Unassembled WGS sequence"/>
</dbReference>
<keyword evidence="1" id="KW-1133">Transmembrane helix</keyword>
<evidence type="ECO:0000256" key="1">
    <source>
        <dbReference type="SAM" id="Phobius"/>
    </source>
</evidence>
<dbReference type="Pfam" id="PF10095">
    <property type="entry name" value="DUF2333"/>
    <property type="match status" value="2"/>
</dbReference>
<dbReference type="AlphaFoldDB" id="A0A2G1QPD1"/>
<evidence type="ECO:0000313" key="2">
    <source>
        <dbReference type="EMBL" id="PHP67321.1"/>
    </source>
</evidence>
<reference evidence="2 3" key="1">
    <citation type="submission" date="2017-10" db="EMBL/GenBank/DDBJ databases">
        <title>Sedimentibacterium mangrovi gen. nov., sp. nov., a novel member of family Phyllobacteriacea isolated from mangrove sediment.</title>
        <authorList>
            <person name="Liao H."/>
            <person name="Tian Y."/>
        </authorList>
    </citation>
    <scope>NUCLEOTIDE SEQUENCE [LARGE SCALE GENOMIC DNA]</scope>
    <source>
        <strain evidence="2 3">X9-2-2</strain>
    </source>
</reference>
<feature type="transmembrane region" description="Helical" evidence="1">
    <location>
        <begin position="12"/>
        <end position="32"/>
    </location>
</feature>
<evidence type="ECO:0008006" key="4">
    <source>
        <dbReference type="Google" id="ProtNLM"/>
    </source>
</evidence>
<accession>A0A2G1QPD1</accession>
<proteinExistence type="predicted"/>
<dbReference type="InterPro" id="IPR016936">
    <property type="entry name" value="UCP029693"/>
</dbReference>
<name>A0A2G1QPD1_9HYPH</name>
<feature type="transmembrane region" description="Helical" evidence="1">
    <location>
        <begin position="44"/>
        <end position="65"/>
    </location>
</feature>
<keyword evidence="3" id="KW-1185">Reference proteome</keyword>
<dbReference type="EMBL" id="PDVP01000004">
    <property type="protein sequence ID" value="PHP67321.1"/>
    <property type="molecule type" value="Genomic_DNA"/>
</dbReference>
<organism evidence="2 3">
    <name type="scientific">Zhengella mangrovi</name>
    <dbReference type="NCBI Taxonomy" id="1982044"/>
    <lineage>
        <taxon>Bacteria</taxon>
        <taxon>Pseudomonadati</taxon>
        <taxon>Pseudomonadota</taxon>
        <taxon>Alphaproteobacteria</taxon>
        <taxon>Hyphomicrobiales</taxon>
        <taxon>Notoacmeibacteraceae</taxon>
        <taxon>Zhengella</taxon>
    </lineage>
</organism>
<gene>
    <name evidence="2" type="ORF">CSC94_09785</name>
</gene>
<comment type="caution">
    <text evidence="2">The sequence shown here is derived from an EMBL/GenBank/DDBJ whole genome shotgun (WGS) entry which is preliminary data.</text>
</comment>
<protein>
    <recommendedName>
        <fullName evidence="4">DUF2333 domain-containing protein</fullName>
    </recommendedName>
</protein>
<sequence length="369" mass="42247">MIDPIINFFTMVFQWIGRGIGLVIGWLLWPFLWLGRWWLRKGWIIKTIVGALVIGIVVFYAYFIVQTQVWSNFNTDYVQAYDFGQRKTLPGEPVEGQANTCGKSSIVEVAADLTDFNVNQNAWIPSMLASKMGLFGMDWKYTPFFDNKAAFQLGINEILRRTSFELVDRLGRVRGTSQIDQNLQDARQNLNYPENRWYLTTTAPYFISPTPTTYRAAVKNLRGFNDRLMACGATFDPRADNLLRFIDTMTNAIGSTSDILRDQIEVSNAGWFDTRADDRFWFAYGQLYALNGILAGARSDFSKIIDERGVTKTWQEAESQLRSALNMQPWIISNGAEAAFIMPSHLATMGFYLLRVRANMTEMRDILDR</sequence>